<dbReference type="Proteomes" id="UP000887013">
    <property type="component" value="Unassembled WGS sequence"/>
</dbReference>
<organism evidence="7 8">
    <name type="scientific">Nephila pilipes</name>
    <name type="common">Giant wood spider</name>
    <name type="synonym">Nephila maculata</name>
    <dbReference type="NCBI Taxonomy" id="299642"/>
    <lineage>
        <taxon>Eukaryota</taxon>
        <taxon>Metazoa</taxon>
        <taxon>Ecdysozoa</taxon>
        <taxon>Arthropoda</taxon>
        <taxon>Chelicerata</taxon>
        <taxon>Arachnida</taxon>
        <taxon>Araneae</taxon>
        <taxon>Araneomorphae</taxon>
        <taxon>Entelegynae</taxon>
        <taxon>Araneoidea</taxon>
        <taxon>Nephilidae</taxon>
        <taxon>Nephila</taxon>
    </lineage>
</organism>
<keyword evidence="5" id="KW-0560">Oxidoreductase</keyword>
<evidence type="ECO:0000259" key="6">
    <source>
        <dbReference type="Pfam" id="PF01266"/>
    </source>
</evidence>
<name>A0A8X6NS74_NEPPI</name>
<protein>
    <submittedName>
        <fullName evidence="7">Peroxisomal sarcosine oxidase</fullName>
    </submittedName>
</protein>
<evidence type="ECO:0000256" key="5">
    <source>
        <dbReference type="ARBA" id="ARBA00023002"/>
    </source>
</evidence>
<evidence type="ECO:0000256" key="4">
    <source>
        <dbReference type="ARBA" id="ARBA00022827"/>
    </source>
</evidence>
<dbReference type="GO" id="GO:0008115">
    <property type="term" value="F:sarcosine oxidase activity"/>
    <property type="evidence" value="ECO:0007669"/>
    <property type="project" value="TreeGrafter"/>
</dbReference>
<dbReference type="SUPFAM" id="SSF51905">
    <property type="entry name" value="FAD/NAD(P)-binding domain"/>
    <property type="match status" value="1"/>
</dbReference>
<reference evidence="7" key="1">
    <citation type="submission" date="2020-08" db="EMBL/GenBank/DDBJ databases">
        <title>Multicomponent nature underlies the extraordinary mechanical properties of spider dragline silk.</title>
        <authorList>
            <person name="Kono N."/>
            <person name="Nakamura H."/>
            <person name="Mori M."/>
            <person name="Yoshida Y."/>
            <person name="Ohtoshi R."/>
            <person name="Malay A.D."/>
            <person name="Moran D.A.P."/>
            <person name="Tomita M."/>
            <person name="Numata K."/>
            <person name="Arakawa K."/>
        </authorList>
    </citation>
    <scope>NUCLEOTIDE SEQUENCE</scope>
</reference>
<evidence type="ECO:0000256" key="2">
    <source>
        <dbReference type="ARBA" id="ARBA00010989"/>
    </source>
</evidence>
<dbReference type="Gene3D" id="3.30.9.10">
    <property type="entry name" value="D-Amino Acid Oxidase, subunit A, domain 2"/>
    <property type="match status" value="1"/>
</dbReference>
<proteinExistence type="inferred from homology"/>
<dbReference type="InterPro" id="IPR036188">
    <property type="entry name" value="FAD/NAD-bd_sf"/>
</dbReference>
<dbReference type="GO" id="GO:0050660">
    <property type="term" value="F:flavin adenine dinucleotide binding"/>
    <property type="evidence" value="ECO:0007669"/>
    <property type="project" value="InterPro"/>
</dbReference>
<evidence type="ECO:0000313" key="7">
    <source>
        <dbReference type="EMBL" id="GFT31238.1"/>
    </source>
</evidence>
<dbReference type="PANTHER" id="PTHR10961:SF10">
    <property type="entry name" value="FAD DEPENDENT OXIDOREDUCTASE DOMAIN-CONTAINING PROTEIN"/>
    <property type="match status" value="1"/>
</dbReference>
<evidence type="ECO:0000313" key="8">
    <source>
        <dbReference type="Proteomes" id="UP000887013"/>
    </source>
</evidence>
<dbReference type="InterPro" id="IPR045170">
    <property type="entry name" value="MTOX"/>
</dbReference>
<keyword evidence="4" id="KW-0274">FAD</keyword>
<comment type="similarity">
    <text evidence="2">Belongs to the MSOX/MTOX family.</text>
</comment>
<evidence type="ECO:0000256" key="3">
    <source>
        <dbReference type="ARBA" id="ARBA00022630"/>
    </source>
</evidence>
<dbReference type="EMBL" id="BMAW01012967">
    <property type="protein sequence ID" value="GFT31238.1"/>
    <property type="molecule type" value="Genomic_DNA"/>
</dbReference>
<comment type="cofactor">
    <cofactor evidence="1">
        <name>FAD</name>
        <dbReference type="ChEBI" id="CHEBI:57692"/>
    </cofactor>
</comment>
<accession>A0A8X6NS74</accession>
<sequence length="411" mass="46082">MGDILKMDTDLIYDLCIVGAGMFGSAAARHASANPRVKVCLIGPVEPTVEERKHREIFSSHYDEGRIVQTVDEINPLYILSKQSISRYNELQKLSGIRFYSPLGSLMVAEKDSYDMIELVNSCHNNDIPFVDLSDDETFKKRFPYLQLDECVSRIFDDNGAGLINARMFIEAQKKVATIQGCHIVEDVVEEVKDLEQGMHMVIGEKGIIRARRILICTGAFTNYKKFHPLKELNMIVNKETVAMPRISEASARIISSMPPMLYLKNNEDEELSMGGYYILPPVKYPDGGHYLKIGRLGLLHDCPNPTLPEIKEWYNCIGDPEQISEMSTILKKLLPCIEFEEISSKTCLTCHNETCLPYIDRITPTFSIAVVGNGVGASISDEVGRIAAELSISGKWDSSLPKSIFQAIFK</sequence>
<feature type="domain" description="FAD dependent oxidoreductase" evidence="6">
    <location>
        <begin position="14"/>
        <end position="391"/>
    </location>
</feature>
<keyword evidence="3" id="KW-0285">Flavoprotein</keyword>
<dbReference type="Pfam" id="PF01266">
    <property type="entry name" value="DAO"/>
    <property type="match status" value="1"/>
</dbReference>
<gene>
    <name evidence="7" type="primary">X975_05810</name>
    <name evidence="7" type="ORF">NPIL_698521</name>
</gene>
<dbReference type="Gene3D" id="3.50.50.60">
    <property type="entry name" value="FAD/NAD(P)-binding domain"/>
    <property type="match status" value="1"/>
</dbReference>
<comment type="caution">
    <text evidence="7">The sequence shown here is derived from an EMBL/GenBank/DDBJ whole genome shotgun (WGS) entry which is preliminary data.</text>
</comment>
<dbReference type="InterPro" id="IPR006076">
    <property type="entry name" value="FAD-dep_OxRdtase"/>
</dbReference>
<dbReference type="AlphaFoldDB" id="A0A8X6NS74"/>
<dbReference type="OrthoDB" id="6435123at2759"/>
<dbReference type="PANTHER" id="PTHR10961">
    <property type="entry name" value="PEROXISOMAL SARCOSINE OXIDASE"/>
    <property type="match status" value="1"/>
</dbReference>
<keyword evidence="8" id="KW-1185">Reference proteome</keyword>
<evidence type="ECO:0000256" key="1">
    <source>
        <dbReference type="ARBA" id="ARBA00001974"/>
    </source>
</evidence>